<dbReference type="EMBL" id="KB007926">
    <property type="protein sequence ID" value="ELR20066.1"/>
    <property type="molecule type" value="Genomic_DNA"/>
</dbReference>
<evidence type="ECO:0000313" key="14">
    <source>
        <dbReference type="Proteomes" id="UP000011083"/>
    </source>
</evidence>
<feature type="domain" description="F-BAR" evidence="12">
    <location>
        <begin position="2"/>
        <end position="266"/>
    </location>
</feature>
<dbReference type="GO" id="GO:0031982">
    <property type="term" value="C:vesicle"/>
    <property type="evidence" value="ECO:0007669"/>
    <property type="project" value="TreeGrafter"/>
</dbReference>
<dbReference type="Gene3D" id="1.20.1270.60">
    <property type="entry name" value="Arfaptin homology (AH) domain/BAR domain"/>
    <property type="match status" value="1"/>
</dbReference>
<dbReference type="GO" id="GO:0016050">
    <property type="term" value="P:vesicle organization"/>
    <property type="evidence" value="ECO:0007669"/>
    <property type="project" value="TreeGrafter"/>
</dbReference>
<dbReference type="STRING" id="1257118.L8H6I9"/>
<feature type="compositionally biased region" description="Low complexity" evidence="10">
    <location>
        <begin position="296"/>
        <end position="316"/>
    </location>
</feature>
<feature type="region of interest" description="Disordered" evidence="10">
    <location>
        <begin position="155"/>
        <end position="180"/>
    </location>
</feature>
<dbReference type="PRINTS" id="PR01887">
    <property type="entry name" value="SPECTRNALPHA"/>
</dbReference>
<dbReference type="GeneID" id="14920909"/>
<evidence type="ECO:0000256" key="7">
    <source>
        <dbReference type="PROSITE-ProRule" id="PRU00192"/>
    </source>
</evidence>
<organism evidence="13 14">
    <name type="scientific">Acanthamoeba castellanii (strain ATCC 30010 / Neff)</name>
    <dbReference type="NCBI Taxonomy" id="1257118"/>
    <lineage>
        <taxon>Eukaryota</taxon>
        <taxon>Amoebozoa</taxon>
        <taxon>Discosea</taxon>
        <taxon>Longamoebia</taxon>
        <taxon>Centramoebida</taxon>
        <taxon>Acanthamoebidae</taxon>
        <taxon>Acanthamoeba</taxon>
    </lineage>
</organism>
<evidence type="ECO:0000256" key="6">
    <source>
        <dbReference type="ARBA" id="ARBA00023212"/>
    </source>
</evidence>
<dbReference type="Gene3D" id="2.30.30.40">
    <property type="entry name" value="SH3 Domains"/>
    <property type="match status" value="1"/>
</dbReference>
<evidence type="ECO:0000256" key="9">
    <source>
        <dbReference type="SAM" id="Coils"/>
    </source>
</evidence>
<keyword evidence="5 8" id="KW-0175">Coiled coil</keyword>
<keyword evidence="6" id="KW-0206">Cytoskeleton</keyword>
<dbReference type="SUPFAM" id="SSF103657">
    <property type="entry name" value="BAR/IMD domain-like"/>
    <property type="match status" value="1"/>
</dbReference>
<feature type="coiled-coil region" evidence="9">
    <location>
        <begin position="351"/>
        <end position="416"/>
    </location>
</feature>
<dbReference type="InterPro" id="IPR036274">
    <property type="entry name" value="HR1_rpt_sf"/>
</dbReference>
<keyword evidence="4" id="KW-0597">Phosphoprotein</keyword>
<dbReference type="PANTHER" id="PTHR23065">
    <property type="entry name" value="PROLINE-SERINE-THREONINE PHOSPHATASE INTERACTING PROTEIN 1"/>
    <property type="match status" value="1"/>
</dbReference>
<dbReference type="SUPFAM" id="SSF46585">
    <property type="entry name" value="HR1 repeat"/>
    <property type="match status" value="1"/>
</dbReference>
<evidence type="ECO:0000256" key="3">
    <source>
        <dbReference type="ARBA" id="ARBA00022490"/>
    </source>
</evidence>
<dbReference type="InterPro" id="IPR001060">
    <property type="entry name" value="FCH_dom"/>
</dbReference>
<feature type="region of interest" description="Disordered" evidence="10">
    <location>
        <begin position="418"/>
        <end position="445"/>
    </location>
</feature>
<dbReference type="GO" id="GO:0030041">
    <property type="term" value="P:actin filament polymerization"/>
    <property type="evidence" value="ECO:0007669"/>
    <property type="project" value="TreeGrafter"/>
</dbReference>
<gene>
    <name evidence="13" type="ORF">ACA1_114450</name>
</gene>
<dbReference type="SMART" id="SM00326">
    <property type="entry name" value="SH3"/>
    <property type="match status" value="1"/>
</dbReference>
<reference evidence="13 14" key="1">
    <citation type="journal article" date="2013" name="Genome Biol.">
        <title>Genome of Acanthamoeba castellanii highlights extensive lateral gene transfer and early evolution of tyrosine kinase signaling.</title>
        <authorList>
            <person name="Clarke M."/>
            <person name="Lohan A.J."/>
            <person name="Liu B."/>
            <person name="Lagkouvardos I."/>
            <person name="Roy S."/>
            <person name="Zafar N."/>
            <person name="Bertelli C."/>
            <person name="Schilde C."/>
            <person name="Kianianmomeni A."/>
            <person name="Burglin T.R."/>
            <person name="Frech C."/>
            <person name="Turcotte B."/>
            <person name="Kopec K.O."/>
            <person name="Synnott J.M."/>
            <person name="Choo C."/>
            <person name="Paponov I."/>
            <person name="Finkler A."/>
            <person name="Soon Heng Tan C."/>
            <person name="Hutchins A.P."/>
            <person name="Weinmeier T."/>
            <person name="Rattei T."/>
            <person name="Chu J.S."/>
            <person name="Gimenez G."/>
            <person name="Irimia M."/>
            <person name="Rigden D.J."/>
            <person name="Fitzpatrick D.A."/>
            <person name="Lorenzo-Morales J."/>
            <person name="Bateman A."/>
            <person name="Chiu C.H."/>
            <person name="Tang P."/>
            <person name="Hegemann P."/>
            <person name="Fromm H."/>
            <person name="Raoult D."/>
            <person name="Greub G."/>
            <person name="Miranda-Saavedra D."/>
            <person name="Chen N."/>
            <person name="Nash P."/>
            <person name="Ginger M.L."/>
            <person name="Horn M."/>
            <person name="Schaap P."/>
            <person name="Caler L."/>
            <person name="Loftus B."/>
        </authorList>
    </citation>
    <scope>NUCLEOTIDE SEQUENCE [LARGE SCALE GENOMIC DNA]</scope>
    <source>
        <strain evidence="13 14">Neff</strain>
    </source>
</reference>
<dbReference type="Pfam" id="PF14604">
    <property type="entry name" value="SH3_9"/>
    <property type="match status" value="1"/>
</dbReference>
<dbReference type="VEuPathDB" id="AmoebaDB:ACA1_114450"/>
<comment type="subcellular location">
    <subcellularLocation>
        <location evidence="1">Cytoplasm</location>
        <location evidence="1">Cytoskeleton</location>
    </subcellularLocation>
</comment>
<dbReference type="InterPro" id="IPR027267">
    <property type="entry name" value="AH/BAR_dom_sf"/>
</dbReference>
<proteinExistence type="predicted"/>
<evidence type="ECO:0000256" key="5">
    <source>
        <dbReference type="ARBA" id="ARBA00023054"/>
    </source>
</evidence>
<dbReference type="Pfam" id="PF00611">
    <property type="entry name" value="FCH"/>
    <property type="match status" value="1"/>
</dbReference>
<dbReference type="PROSITE" id="PS51741">
    <property type="entry name" value="F_BAR"/>
    <property type="match status" value="1"/>
</dbReference>
<evidence type="ECO:0000256" key="10">
    <source>
        <dbReference type="SAM" id="MobiDB-lite"/>
    </source>
</evidence>
<dbReference type="InterPro" id="IPR036028">
    <property type="entry name" value="SH3-like_dom_sf"/>
</dbReference>
<dbReference type="InterPro" id="IPR057870">
    <property type="entry name" value="HR1_TOCA"/>
</dbReference>
<evidence type="ECO:0000256" key="8">
    <source>
        <dbReference type="PROSITE-ProRule" id="PRU01077"/>
    </source>
</evidence>
<protein>
    <submittedName>
        <fullName evidence="13">SH3 domain containing protein</fullName>
    </submittedName>
</protein>
<evidence type="ECO:0000256" key="1">
    <source>
        <dbReference type="ARBA" id="ARBA00004245"/>
    </source>
</evidence>
<dbReference type="PANTHER" id="PTHR23065:SF7">
    <property type="entry name" value="NOSTRIN, ISOFORM H"/>
    <property type="match status" value="1"/>
</dbReference>
<dbReference type="GO" id="GO:0008017">
    <property type="term" value="F:microtubule binding"/>
    <property type="evidence" value="ECO:0007669"/>
    <property type="project" value="TreeGrafter"/>
</dbReference>
<keyword evidence="2 7" id="KW-0728">SH3 domain</keyword>
<dbReference type="SMART" id="SM00055">
    <property type="entry name" value="FCH"/>
    <property type="match status" value="1"/>
</dbReference>
<dbReference type="Pfam" id="PF25610">
    <property type="entry name" value="HR1_TOCA"/>
    <property type="match status" value="1"/>
</dbReference>
<dbReference type="InterPro" id="IPR001452">
    <property type="entry name" value="SH3_domain"/>
</dbReference>
<evidence type="ECO:0000256" key="2">
    <source>
        <dbReference type="ARBA" id="ARBA00022443"/>
    </source>
</evidence>
<feature type="domain" description="SH3" evidence="11">
    <location>
        <begin position="451"/>
        <end position="510"/>
    </location>
</feature>
<dbReference type="AlphaFoldDB" id="L8H6I9"/>
<dbReference type="OrthoDB" id="10255964at2759"/>
<evidence type="ECO:0000259" key="12">
    <source>
        <dbReference type="PROSITE" id="PS51741"/>
    </source>
</evidence>
<feature type="compositionally biased region" description="Basic and acidic residues" evidence="10">
    <location>
        <begin position="160"/>
        <end position="180"/>
    </location>
</feature>
<dbReference type="OMA" id="QFYANDP"/>
<dbReference type="Proteomes" id="UP000011083">
    <property type="component" value="Unassembled WGS sequence"/>
</dbReference>
<keyword evidence="14" id="KW-1185">Reference proteome</keyword>
<keyword evidence="3" id="KW-0963">Cytoplasm</keyword>
<dbReference type="GO" id="GO:0005737">
    <property type="term" value="C:cytoplasm"/>
    <property type="evidence" value="ECO:0007669"/>
    <property type="project" value="TreeGrafter"/>
</dbReference>
<dbReference type="FunFam" id="2.30.30.40:FF:000072">
    <property type="entry name" value="Unconventional Myosin IB"/>
    <property type="match status" value="1"/>
</dbReference>
<dbReference type="Gene3D" id="6.10.140.470">
    <property type="match status" value="1"/>
</dbReference>
<evidence type="ECO:0000259" key="11">
    <source>
        <dbReference type="PROSITE" id="PS50002"/>
    </source>
</evidence>
<sequence>MANFSADLLVNEDGFGLYYSRVSDTLKSLDDISSFFKKLASAESSYSKELAKLSKTVDQKLWKRTDKEIGTVEHSWTTFHAELEKVGKFHEQLASKAEELVLTLDNWVKEKEKTKIKLNKDGAKLTKDTHDTMTSLKRAKENYYKLHKAADDAEAAYQKKKAEPAAKQKDVDKLSKKSVEAKEKAQNADVAYKKVLEKANEHQTNFYTTYMPKLLEEFQSFDEERTQFFRQVLEQYMTMLSALPPSLSTSCDALNKVVSEIDASSDVATFIANNRASAVTPPPEIQYEPYSGEGGVPSSLGSSPSATSSISRSAPPAHKPTPAGSMIHKPAATKQWGLSAADESLSNDQKKAKLEQQLKEVNEDIESEIKSKKGLDKLVKFYAADPVAQKKAVQEATDQEKKIDVLKEEKEKIVRQLEAVGGSGDVAPSEDASPEPANGDAEGGEFEEVEYVEVKARALFDYEATNETELSFKAGEILTVSEQDESGWWYADLNGKQGFVPNNYLTVVEEVAN</sequence>
<accession>L8H6I9</accession>
<dbReference type="RefSeq" id="XP_004342176.1">
    <property type="nucleotide sequence ID" value="XM_004342127.1"/>
</dbReference>
<dbReference type="KEGG" id="acan:ACA1_114450"/>
<dbReference type="CDD" id="cd00174">
    <property type="entry name" value="SH3"/>
    <property type="match status" value="1"/>
</dbReference>
<dbReference type="PROSITE" id="PS50002">
    <property type="entry name" value="SH3"/>
    <property type="match status" value="1"/>
</dbReference>
<dbReference type="InterPro" id="IPR031160">
    <property type="entry name" value="F_BAR_dom"/>
</dbReference>
<evidence type="ECO:0000313" key="13">
    <source>
        <dbReference type="EMBL" id="ELR20066.1"/>
    </source>
</evidence>
<feature type="region of interest" description="Disordered" evidence="10">
    <location>
        <begin position="281"/>
        <end position="327"/>
    </location>
</feature>
<dbReference type="GO" id="GO:0005886">
    <property type="term" value="C:plasma membrane"/>
    <property type="evidence" value="ECO:0007669"/>
    <property type="project" value="TreeGrafter"/>
</dbReference>
<name>L8H6I9_ACACF</name>
<dbReference type="SUPFAM" id="SSF50044">
    <property type="entry name" value="SH3-domain"/>
    <property type="match status" value="1"/>
</dbReference>
<evidence type="ECO:0000256" key="4">
    <source>
        <dbReference type="ARBA" id="ARBA00022553"/>
    </source>
</evidence>
<dbReference type="PRINTS" id="PR00452">
    <property type="entry name" value="SH3DOMAIN"/>
</dbReference>